<feature type="transmembrane region" description="Helical" evidence="1">
    <location>
        <begin position="89"/>
        <end position="110"/>
    </location>
</feature>
<proteinExistence type="predicted"/>
<dbReference type="RefSeq" id="WP_065448844.1">
    <property type="nucleotide sequence ID" value="NZ_LVEN01000011.1"/>
</dbReference>
<gene>
    <name evidence="2" type="ORF">FLP_07190</name>
</gene>
<reference evidence="3" key="1">
    <citation type="submission" date="2016-03" db="EMBL/GenBank/DDBJ databases">
        <title>Draft genome sequence of Paenibacillus glacialis DSM 22343.</title>
        <authorList>
            <person name="Shin S.-K."/>
            <person name="Yi H."/>
        </authorList>
    </citation>
    <scope>NUCLEOTIDE SEQUENCE [LARGE SCALE GENOMIC DNA]</scope>
    <source>
        <strain evidence="3">CCUG 60099</strain>
    </source>
</reference>
<protein>
    <submittedName>
        <fullName evidence="2">Copper resistance protein CopD</fullName>
    </submittedName>
</protein>
<name>A0ABX2XTZ0_9FLAO</name>
<organism evidence="2 3">
    <name type="scientific">Flavobacterium piscis</name>
    <dbReference type="NCBI Taxonomy" id="1114874"/>
    <lineage>
        <taxon>Bacteria</taxon>
        <taxon>Pseudomonadati</taxon>
        <taxon>Bacteroidota</taxon>
        <taxon>Flavobacteriia</taxon>
        <taxon>Flavobacteriales</taxon>
        <taxon>Flavobacteriaceae</taxon>
        <taxon>Flavobacterium</taxon>
    </lineage>
</organism>
<evidence type="ECO:0000313" key="2">
    <source>
        <dbReference type="EMBL" id="OCB76041.1"/>
    </source>
</evidence>
<evidence type="ECO:0000313" key="3">
    <source>
        <dbReference type="Proteomes" id="UP000093343"/>
    </source>
</evidence>
<sequence length="148" mass="16640">MTLHHILLIIHLIAATIWIGGHLTLSIVFLPVALRKKEPLIILNFEKKFEPLGISSLIALIITGIWMAYDFGITYQSWFYFSGSLEKVVSIKLVLLMLTFVLALYTQIYVIPNLNKYNLNKIAFSIISVTVIGLSMLILGSTIRYGGI</sequence>
<keyword evidence="1" id="KW-0812">Transmembrane</keyword>
<dbReference type="Proteomes" id="UP000093343">
    <property type="component" value="Unassembled WGS sequence"/>
</dbReference>
<dbReference type="EMBL" id="LVEN01000011">
    <property type="protein sequence ID" value="OCB76041.1"/>
    <property type="molecule type" value="Genomic_DNA"/>
</dbReference>
<feature type="transmembrane region" description="Helical" evidence="1">
    <location>
        <begin position="6"/>
        <end position="30"/>
    </location>
</feature>
<keyword evidence="1" id="KW-1133">Transmembrane helix</keyword>
<comment type="caution">
    <text evidence="2">The sequence shown here is derived from an EMBL/GenBank/DDBJ whole genome shotgun (WGS) entry which is preliminary data.</text>
</comment>
<keyword evidence="1" id="KW-0472">Membrane</keyword>
<feature type="transmembrane region" description="Helical" evidence="1">
    <location>
        <begin position="51"/>
        <end position="69"/>
    </location>
</feature>
<feature type="transmembrane region" description="Helical" evidence="1">
    <location>
        <begin position="122"/>
        <end position="143"/>
    </location>
</feature>
<evidence type="ECO:0000256" key="1">
    <source>
        <dbReference type="SAM" id="Phobius"/>
    </source>
</evidence>
<accession>A0ABX2XTZ0</accession>
<keyword evidence="3" id="KW-1185">Reference proteome</keyword>